<comment type="caution">
    <text evidence="3">The sequence shown here is derived from an EMBL/GenBank/DDBJ whole genome shotgun (WGS) entry which is preliminary data.</text>
</comment>
<reference evidence="3" key="1">
    <citation type="submission" date="2021-07" db="EMBL/GenBank/DDBJ databases">
        <authorList>
            <person name="Catto M.A."/>
            <person name="Jacobson A."/>
            <person name="Kennedy G."/>
            <person name="Labadie P."/>
            <person name="Hunt B.G."/>
            <person name="Srinivasan R."/>
        </authorList>
    </citation>
    <scope>NUCLEOTIDE SEQUENCE</scope>
    <source>
        <strain evidence="3">PL_HMW_Pooled</strain>
        <tissue evidence="3">Head</tissue>
    </source>
</reference>
<dbReference type="Proteomes" id="UP001219518">
    <property type="component" value="Unassembled WGS sequence"/>
</dbReference>
<dbReference type="Pfam" id="PF21787">
    <property type="entry name" value="TNP-like_RNaseH_N"/>
    <property type="match status" value="1"/>
</dbReference>
<dbReference type="EMBL" id="JAHWGI010000377">
    <property type="protein sequence ID" value="KAK3914392.1"/>
    <property type="molecule type" value="Genomic_DNA"/>
</dbReference>
<protein>
    <submittedName>
        <fullName evidence="3">Transposable element P transposase</fullName>
    </submittedName>
</protein>
<evidence type="ECO:0000256" key="1">
    <source>
        <dbReference type="SAM" id="MobiDB-lite"/>
    </source>
</evidence>
<accession>A0AAE1LDQ8</accession>
<name>A0AAE1LDQ8_9NEOP</name>
<reference evidence="3" key="2">
    <citation type="journal article" date="2023" name="BMC Genomics">
        <title>Pest status, molecular evolution, and epigenetic factors derived from the genome assembly of Frankliniella fusca, a thysanopteran phytovirus vector.</title>
        <authorList>
            <person name="Catto M.A."/>
            <person name="Labadie P.E."/>
            <person name="Jacobson A.L."/>
            <person name="Kennedy G.G."/>
            <person name="Srinivasan R."/>
            <person name="Hunt B.G."/>
        </authorList>
    </citation>
    <scope>NUCLEOTIDE SEQUENCE</scope>
    <source>
        <strain evidence="3">PL_HMW_Pooled</strain>
    </source>
</reference>
<dbReference type="PANTHER" id="PTHR47577:SF2">
    <property type="entry name" value="THAP DOMAIN CONTAINING 9"/>
    <property type="match status" value="1"/>
</dbReference>
<keyword evidence="4" id="KW-1185">Reference proteome</keyword>
<organism evidence="3 4">
    <name type="scientific">Frankliniella fusca</name>
    <dbReference type="NCBI Taxonomy" id="407009"/>
    <lineage>
        <taxon>Eukaryota</taxon>
        <taxon>Metazoa</taxon>
        <taxon>Ecdysozoa</taxon>
        <taxon>Arthropoda</taxon>
        <taxon>Hexapoda</taxon>
        <taxon>Insecta</taxon>
        <taxon>Pterygota</taxon>
        <taxon>Neoptera</taxon>
        <taxon>Paraneoptera</taxon>
        <taxon>Thysanoptera</taxon>
        <taxon>Terebrantia</taxon>
        <taxon>Thripoidea</taxon>
        <taxon>Thripidae</taxon>
        <taxon>Frankliniella</taxon>
    </lineage>
</organism>
<feature type="compositionally biased region" description="Low complexity" evidence="1">
    <location>
        <begin position="76"/>
        <end position="121"/>
    </location>
</feature>
<proteinExistence type="predicted"/>
<feature type="region of interest" description="Disordered" evidence="1">
    <location>
        <begin position="1"/>
        <end position="30"/>
    </location>
</feature>
<evidence type="ECO:0000313" key="3">
    <source>
        <dbReference type="EMBL" id="KAK3914392.1"/>
    </source>
</evidence>
<feature type="region of interest" description="Disordered" evidence="1">
    <location>
        <begin position="44"/>
        <end position="125"/>
    </location>
</feature>
<dbReference type="AlphaFoldDB" id="A0AAE1LDQ8"/>
<evidence type="ECO:0000313" key="4">
    <source>
        <dbReference type="Proteomes" id="UP001219518"/>
    </source>
</evidence>
<feature type="domain" description="Transposable element P transposase-like RNase H" evidence="2">
    <location>
        <begin position="396"/>
        <end position="530"/>
    </location>
</feature>
<gene>
    <name evidence="3" type="ORF">KUF71_023794</name>
</gene>
<evidence type="ECO:0000259" key="2">
    <source>
        <dbReference type="Pfam" id="PF21787"/>
    </source>
</evidence>
<dbReference type="InterPro" id="IPR048365">
    <property type="entry name" value="TNP-like_RNaseH_N"/>
</dbReference>
<sequence>MQRASGALECERDLRAGSSPKRSPNYPPQEIICEDIQSHFCIEVRDDDMPTLSPPRSPRKLESDSEQGSDANLQKKCSFSGSSYKTSTSSGSGSKSSTSTTGASKPSNSSESSDSSDSGMSTPRELKQHLDHSYVKEMPYTLEILKQNYKEVLLPSKTWSAVQFPDQKTAFLHVNENYDTDRGVVFHSSMRPNVFFGKINYPDSPIIDNKCQLERFLIKIDRLSPCDGASDQGERSKDCWGFISCNPHKKTKRCLPCRVKRRKLQKIKRTKVNKNEKRMKLSASYRKQSRRQSKRIQSLSEKLKGCLQRCESTPENDIEILINKIPQEQQQLVKNIFMASKCKSSKGRRYSRDYVYECMVMRMKGHALYKKLRRENKLPLPSERTLLKYMKALKPEYGFQDNIFQAIGLKGKHLDQSERHGCLLLDEMQLDAAVSYRTDLCEVHGLVDLGKYTPPEQKTKQGDHGLVLMFQPFKGQWVQTLGAFLSSAAVPGYILRNIILEAVVLMHNQGFTVDIVTTDGAKWNRAMWKLSGVSLQSSSCEHPANKDQRLWFASDFPHLVKTIWNRVVSRKELSLPDGIVKVSHWETVIRHNEKLPIKQCWSLHWDHLKPSNYQKMNVKMAFEVPDYALKLCATFFGGNVLSSMKFLKEKNIYPELADSGPTITFIERMSSLIKAMNSKDVLNSLNASPNCPQNKTLNGFLEYLEEMHKISKIKHPYGPRSKKVVPAGTVVKQRTTKHSEQRIFVGATDELTTDAFLGLYVTIRATLELVQYLCNEVGYKFLMTRRLNQDALEHFFGEIRTSCGSGSHPDPLLFIQLYRLLSLYSLVKPPRGSNVSGGELFNALVQLKDLEKDGSQDKKLEAVNLIDKIVEESCVAESPEASAAFNPEMSSSEIDEAALCLMAGYVAFKVEKMKPAKSCIMCANSLVRPTTESPKERERLIEIKSRGGLRRPSDLVYAIVLQVDLGKIRKF</sequence>
<dbReference type="PANTHER" id="PTHR47577">
    <property type="entry name" value="THAP DOMAIN-CONTAINING PROTEIN 6"/>
    <property type="match status" value="1"/>
</dbReference>